<evidence type="ECO:0000313" key="11">
    <source>
        <dbReference type="Proteomes" id="UP000694941"/>
    </source>
</evidence>
<protein>
    <submittedName>
        <fullName evidence="12">Ionotropic receptor 21a-like</fullName>
    </submittedName>
</protein>
<accession>A0ABM1S8Z8</accession>
<keyword evidence="4 9" id="KW-0812">Transmembrane</keyword>
<dbReference type="Proteomes" id="UP000694941">
    <property type="component" value="Unplaced"/>
</dbReference>
<proteinExistence type="inferred from homology"/>
<evidence type="ECO:0000256" key="1">
    <source>
        <dbReference type="ARBA" id="ARBA00004651"/>
    </source>
</evidence>
<keyword evidence="5 9" id="KW-1133">Transmembrane helix</keyword>
<evidence type="ECO:0000256" key="4">
    <source>
        <dbReference type="ARBA" id="ARBA00022692"/>
    </source>
</evidence>
<dbReference type="GeneID" id="106458240"/>
<feature type="domain" description="Ionotropic glutamate receptor C-terminal" evidence="10">
    <location>
        <begin position="5"/>
        <end position="214"/>
    </location>
</feature>
<keyword evidence="3" id="KW-1003">Cell membrane</keyword>
<name>A0ABM1S8Z8_LIMPO</name>
<evidence type="ECO:0000256" key="8">
    <source>
        <dbReference type="ARBA" id="ARBA00023180"/>
    </source>
</evidence>
<comment type="similarity">
    <text evidence="2">Belongs to the glutamate-gated ion channel (TC 1.A.10.1) family.</text>
</comment>
<evidence type="ECO:0000313" key="12">
    <source>
        <dbReference type="RefSeq" id="XP_022240103.1"/>
    </source>
</evidence>
<dbReference type="PANTHER" id="PTHR42643:SF24">
    <property type="entry name" value="IONOTROPIC RECEPTOR 60A"/>
    <property type="match status" value="1"/>
</dbReference>
<evidence type="ECO:0000256" key="5">
    <source>
        <dbReference type="ARBA" id="ARBA00022989"/>
    </source>
</evidence>
<keyword evidence="7" id="KW-0675">Receptor</keyword>
<dbReference type="InterPro" id="IPR052192">
    <property type="entry name" value="Insect_Ionotropic_Sensory_Rcpt"/>
</dbReference>
<keyword evidence="6 9" id="KW-0472">Membrane</keyword>
<keyword evidence="11" id="KW-1185">Reference proteome</keyword>
<feature type="transmembrane region" description="Helical" evidence="9">
    <location>
        <begin position="207"/>
        <end position="229"/>
    </location>
</feature>
<sequence>MKSNGQSVRLFIGIWWLMAIVLGASYSGTITSYMAIPGTKTTIDTTSKLLVAIDNDGFSCGAAVGTVQHLRMQDAVTSAIKRLKSSMYSDTKNVVISLNAGLTKALTEKYAFLYTKSSLEAELHRNWKDIFVISSDSIAVDKVGIAFQRNWPYQQDFNTILQRMVYGGLIDKWKRDVLLILNRNNRSISEPKRQDARALTLNNTQSGFYVLLIGYGISSGILVMEHIAVKMKKI</sequence>
<dbReference type="Gene3D" id="3.40.190.10">
    <property type="entry name" value="Periplasmic binding protein-like II"/>
    <property type="match status" value="2"/>
</dbReference>
<dbReference type="InterPro" id="IPR001320">
    <property type="entry name" value="Iontro_rcpt_C"/>
</dbReference>
<gene>
    <name evidence="12" type="primary">LOC106458240</name>
</gene>
<evidence type="ECO:0000256" key="2">
    <source>
        <dbReference type="ARBA" id="ARBA00008685"/>
    </source>
</evidence>
<dbReference type="PANTHER" id="PTHR42643">
    <property type="entry name" value="IONOTROPIC RECEPTOR 20A-RELATED"/>
    <property type="match status" value="1"/>
</dbReference>
<comment type="subcellular location">
    <subcellularLocation>
        <location evidence="1">Cell membrane</location>
        <topology evidence="1">Multi-pass membrane protein</topology>
    </subcellularLocation>
</comment>
<evidence type="ECO:0000256" key="9">
    <source>
        <dbReference type="SAM" id="Phobius"/>
    </source>
</evidence>
<evidence type="ECO:0000256" key="3">
    <source>
        <dbReference type="ARBA" id="ARBA00022475"/>
    </source>
</evidence>
<organism evidence="11 12">
    <name type="scientific">Limulus polyphemus</name>
    <name type="common">Atlantic horseshoe crab</name>
    <dbReference type="NCBI Taxonomy" id="6850"/>
    <lineage>
        <taxon>Eukaryota</taxon>
        <taxon>Metazoa</taxon>
        <taxon>Ecdysozoa</taxon>
        <taxon>Arthropoda</taxon>
        <taxon>Chelicerata</taxon>
        <taxon>Merostomata</taxon>
        <taxon>Xiphosura</taxon>
        <taxon>Limulidae</taxon>
        <taxon>Limulus</taxon>
    </lineage>
</organism>
<dbReference type="RefSeq" id="XP_022240103.1">
    <property type="nucleotide sequence ID" value="XM_022384395.1"/>
</dbReference>
<reference evidence="12" key="1">
    <citation type="submission" date="2025-08" db="UniProtKB">
        <authorList>
            <consortium name="RefSeq"/>
        </authorList>
    </citation>
    <scope>IDENTIFICATION</scope>
    <source>
        <tissue evidence="12">Muscle</tissue>
    </source>
</reference>
<evidence type="ECO:0000256" key="6">
    <source>
        <dbReference type="ARBA" id="ARBA00023136"/>
    </source>
</evidence>
<evidence type="ECO:0000256" key="7">
    <source>
        <dbReference type="ARBA" id="ARBA00023170"/>
    </source>
</evidence>
<dbReference type="SUPFAM" id="SSF53850">
    <property type="entry name" value="Periplasmic binding protein-like II"/>
    <property type="match status" value="1"/>
</dbReference>
<evidence type="ECO:0000259" key="10">
    <source>
        <dbReference type="Pfam" id="PF00060"/>
    </source>
</evidence>
<dbReference type="Pfam" id="PF00060">
    <property type="entry name" value="Lig_chan"/>
    <property type="match status" value="1"/>
</dbReference>
<keyword evidence="8" id="KW-0325">Glycoprotein</keyword>